<dbReference type="Pfam" id="PF24626">
    <property type="entry name" value="SH3_Tf2-1"/>
    <property type="match status" value="1"/>
</dbReference>
<dbReference type="Gene3D" id="3.30.70.270">
    <property type="match status" value="1"/>
</dbReference>
<dbReference type="InterPro" id="IPR043128">
    <property type="entry name" value="Rev_trsase/Diguanyl_cyclase"/>
</dbReference>
<comment type="caution">
    <text evidence="3">The sequence shown here is derived from an EMBL/GenBank/DDBJ whole genome shotgun (WGS) entry which is preliminary data.</text>
</comment>
<accession>A0A6L2L8W4</accession>
<dbReference type="InterPro" id="IPR053134">
    <property type="entry name" value="RNA-dir_DNA_polymerase"/>
</dbReference>
<dbReference type="InterPro" id="IPR043502">
    <property type="entry name" value="DNA/RNA_pol_sf"/>
</dbReference>
<organism evidence="3">
    <name type="scientific">Tanacetum cinerariifolium</name>
    <name type="common">Dalmatian daisy</name>
    <name type="synonym">Chrysanthemum cinerariifolium</name>
    <dbReference type="NCBI Taxonomy" id="118510"/>
    <lineage>
        <taxon>Eukaryota</taxon>
        <taxon>Viridiplantae</taxon>
        <taxon>Streptophyta</taxon>
        <taxon>Embryophyta</taxon>
        <taxon>Tracheophyta</taxon>
        <taxon>Spermatophyta</taxon>
        <taxon>Magnoliopsida</taxon>
        <taxon>eudicotyledons</taxon>
        <taxon>Gunneridae</taxon>
        <taxon>Pentapetalae</taxon>
        <taxon>asterids</taxon>
        <taxon>campanulids</taxon>
        <taxon>Asterales</taxon>
        <taxon>Asteraceae</taxon>
        <taxon>Asteroideae</taxon>
        <taxon>Anthemideae</taxon>
        <taxon>Anthemidinae</taxon>
        <taxon>Tanacetum</taxon>
    </lineage>
</organism>
<dbReference type="PANTHER" id="PTHR24559:SF444">
    <property type="entry name" value="REVERSE TRANSCRIPTASE DOMAIN-CONTAINING PROTEIN"/>
    <property type="match status" value="1"/>
</dbReference>
<dbReference type="SUPFAM" id="SSF56672">
    <property type="entry name" value="DNA/RNA polymerases"/>
    <property type="match status" value="1"/>
</dbReference>
<keyword evidence="3" id="KW-0695">RNA-directed DNA polymerase</keyword>
<gene>
    <name evidence="3" type="ORF">Tci_030241</name>
</gene>
<dbReference type="AlphaFoldDB" id="A0A6L2L8W4"/>
<evidence type="ECO:0000259" key="1">
    <source>
        <dbReference type="Pfam" id="PF00078"/>
    </source>
</evidence>
<dbReference type="PANTHER" id="PTHR24559">
    <property type="entry name" value="TRANSPOSON TY3-I GAG-POL POLYPROTEIN"/>
    <property type="match status" value="1"/>
</dbReference>
<keyword evidence="3" id="KW-0808">Transferase</keyword>
<name>A0A6L2L8W4_TANCI</name>
<feature type="domain" description="Tf2-1-like SH3-like" evidence="2">
    <location>
        <begin position="197"/>
        <end position="260"/>
    </location>
</feature>
<protein>
    <submittedName>
        <fullName evidence="3">Putative reverse transcriptase domain-containing protein</fullName>
    </submittedName>
</protein>
<dbReference type="EMBL" id="BKCJ010003972">
    <property type="protein sequence ID" value="GEU58263.1"/>
    <property type="molecule type" value="Genomic_DNA"/>
</dbReference>
<dbReference type="InterPro" id="IPR056924">
    <property type="entry name" value="SH3_Tf2-1"/>
</dbReference>
<dbReference type="Gene3D" id="3.10.10.10">
    <property type="entry name" value="HIV Type 1 Reverse Transcriptase, subunit A, domain 1"/>
    <property type="match status" value="1"/>
</dbReference>
<dbReference type="GO" id="GO:0003964">
    <property type="term" value="F:RNA-directed DNA polymerase activity"/>
    <property type="evidence" value="ECO:0007669"/>
    <property type="project" value="UniProtKB-KW"/>
</dbReference>
<evidence type="ECO:0000259" key="2">
    <source>
        <dbReference type="Pfam" id="PF24626"/>
    </source>
</evidence>
<evidence type="ECO:0000313" key="3">
    <source>
        <dbReference type="EMBL" id="GEU58263.1"/>
    </source>
</evidence>
<feature type="domain" description="Reverse transcriptase" evidence="1">
    <location>
        <begin position="15"/>
        <end position="101"/>
    </location>
</feature>
<proteinExistence type="predicted"/>
<dbReference type="CDD" id="cd01647">
    <property type="entry name" value="RT_LTR"/>
    <property type="match status" value="1"/>
</dbReference>
<dbReference type="Pfam" id="PF00078">
    <property type="entry name" value="RVT_1"/>
    <property type="match status" value="1"/>
</dbReference>
<dbReference type="InterPro" id="IPR000477">
    <property type="entry name" value="RT_dom"/>
</dbReference>
<keyword evidence="3" id="KW-0548">Nucleotidyltransferase</keyword>
<reference evidence="3" key="1">
    <citation type="journal article" date="2019" name="Sci. Rep.">
        <title>Draft genome of Tanacetum cinerariifolium, the natural source of mosquito coil.</title>
        <authorList>
            <person name="Yamashiro T."/>
            <person name="Shiraishi A."/>
            <person name="Satake H."/>
            <person name="Nakayama K."/>
        </authorList>
    </citation>
    <scope>NUCLEOTIDE SEQUENCE</scope>
</reference>
<sequence length="323" mass="37959">MRLSSVGSTRRNIPKTAFKTRYVHFDFTVMPFGLTNAPAVFMDLMNRVWRPYLDKFFIVFIEDILIYSKSKEEHEVYLKLILELLKKENFFRKFLKCEFWLREGDEKENAFQTLKDMLCDALILVLPEEMLKGLDKQFKRKENGGLYLTERIWEPVYGNLRILIMNEAHATRLKAARDCQKSYADNRRKPLEFSVSDKVLLNVSPRKGVVRFGKRSKLSPRYVGPFEIVERVAPAGYRLRLPQDLVGIHDMFHVSNLKKCLANLNLNIPLEEVKIDDSLHFVEEPMEFIDHEIKKLKRSQILKLKVIGIPEEDHNLLGNEKTR</sequence>